<evidence type="ECO:0000313" key="2">
    <source>
        <dbReference type="Proteomes" id="UP001367508"/>
    </source>
</evidence>
<protein>
    <submittedName>
        <fullName evidence="1">Uncharacterized protein</fullName>
    </submittedName>
</protein>
<dbReference type="AlphaFoldDB" id="A0AAN9PNX4"/>
<organism evidence="1 2">
    <name type="scientific">Canavalia gladiata</name>
    <name type="common">Sword bean</name>
    <name type="synonym">Dolichos gladiatus</name>
    <dbReference type="NCBI Taxonomy" id="3824"/>
    <lineage>
        <taxon>Eukaryota</taxon>
        <taxon>Viridiplantae</taxon>
        <taxon>Streptophyta</taxon>
        <taxon>Embryophyta</taxon>
        <taxon>Tracheophyta</taxon>
        <taxon>Spermatophyta</taxon>
        <taxon>Magnoliopsida</taxon>
        <taxon>eudicotyledons</taxon>
        <taxon>Gunneridae</taxon>
        <taxon>Pentapetalae</taxon>
        <taxon>rosids</taxon>
        <taxon>fabids</taxon>
        <taxon>Fabales</taxon>
        <taxon>Fabaceae</taxon>
        <taxon>Papilionoideae</taxon>
        <taxon>50 kb inversion clade</taxon>
        <taxon>NPAAA clade</taxon>
        <taxon>indigoferoid/millettioid clade</taxon>
        <taxon>Phaseoleae</taxon>
        <taxon>Canavalia</taxon>
    </lineage>
</organism>
<name>A0AAN9PNX4_CANGL</name>
<dbReference type="Proteomes" id="UP001367508">
    <property type="component" value="Unassembled WGS sequence"/>
</dbReference>
<evidence type="ECO:0000313" key="1">
    <source>
        <dbReference type="EMBL" id="KAK7304924.1"/>
    </source>
</evidence>
<reference evidence="1 2" key="1">
    <citation type="submission" date="2024-01" db="EMBL/GenBank/DDBJ databases">
        <title>The genomes of 5 underutilized Papilionoideae crops provide insights into root nodulation and disease resistanc.</title>
        <authorList>
            <person name="Jiang F."/>
        </authorList>
    </citation>
    <scope>NUCLEOTIDE SEQUENCE [LARGE SCALE GENOMIC DNA]</scope>
    <source>
        <strain evidence="1">LVBAO_FW01</strain>
        <tissue evidence="1">Leaves</tissue>
    </source>
</reference>
<proteinExistence type="predicted"/>
<sequence length="221" mass="25059">MLESDISKERRISKTPRNCSISAKDLGEFFECSGLQLLGDLSHLKKGLEDMDCFSLLPSLAGRNLEVVALSLSRSYSLRNLELTLASEALHAGYDYDEKVYAAAKAVDVGMIEYDSDDNLIIVDEKKIEPIPPLDHSSIDYEPFNKDFYKESTSISGMSELDVTEYRKSLAIRVSGFDVPKPIKKHLKTVDPIINYECYKKRRVWEAHFHTITSFASCAFW</sequence>
<comment type="caution">
    <text evidence="1">The sequence shown here is derived from an EMBL/GenBank/DDBJ whole genome shotgun (WGS) entry which is preliminary data.</text>
</comment>
<dbReference type="EMBL" id="JAYMYQ010000011">
    <property type="protein sequence ID" value="KAK7304924.1"/>
    <property type="molecule type" value="Genomic_DNA"/>
</dbReference>
<gene>
    <name evidence="1" type="ORF">VNO77_42818</name>
</gene>
<accession>A0AAN9PNX4</accession>
<keyword evidence="2" id="KW-1185">Reference proteome</keyword>